<reference evidence="2" key="1">
    <citation type="submission" date="2023-08" db="EMBL/GenBank/DDBJ databases">
        <title>Black Yeasts Isolated from many extreme environments.</title>
        <authorList>
            <person name="Coleine C."/>
            <person name="Stajich J.E."/>
            <person name="Selbmann L."/>
        </authorList>
    </citation>
    <scope>NUCLEOTIDE SEQUENCE</scope>
    <source>
        <strain evidence="2">CCFEE 5810</strain>
    </source>
</reference>
<comment type="caution">
    <text evidence="2">The sequence shown here is derived from an EMBL/GenBank/DDBJ whole genome shotgun (WGS) entry which is preliminary data.</text>
</comment>
<keyword evidence="1" id="KW-1133">Transmembrane helix</keyword>
<feature type="transmembrane region" description="Helical" evidence="1">
    <location>
        <begin position="42"/>
        <end position="60"/>
    </location>
</feature>
<gene>
    <name evidence="2" type="ORF">LTR97_004336</name>
</gene>
<dbReference type="Proteomes" id="UP001310594">
    <property type="component" value="Unassembled WGS sequence"/>
</dbReference>
<proteinExistence type="predicted"/>
<evidence type="ECO:0000313" key="3">
    <source>
        <dbReference type="Proteomes" id="UP001310594"/>
    </source>
</evidence>
<evidence type="ECO:0000313" key="2">
    <source>
        <dbReference type="EMBL" id="KAK5701521.1"/>
    </source>
</evidence>
<evidence type="ECO:0000256" key="1">
    <source>
        <dbReference type="SAM" id="Phobius"/>
    </source>
</evidence>
<sequence>MTAMQSKNYRDYFYDIGVPLWGAGYAYRMYTMSPDETSWASPLVIVLAVTYILLVAMMGLDIRRDWRRWNGPGDFS</sequence>
<keyword evidence="1" id="KW-0812">Transmembrane</keyword>
<name>A0AAN7VSJ3_9PEZI</name>
<keyword evidence="1" id="KW-0472">Membrane</keyword>
<dbReference type="EMBL" id="JAVRQU010000006">
    <property type="protein sequence ID" value="KAK5701521.1"/>
    <property type="molecule type" value="Genomic_DNA"/>
</dbReference>
<dbReference type="AlphaFoldDB" id="A0AAN7VSJ3"/>
<accession>A0AAN7VSJ3</accession>
<protein>
    <submittedName>
        <fullName evidence="2">Uncharacterized protein</fullName>
    </submittedName>
</protein>
<organism evidence="2 3">
    <name type="scientific">Elasticomyces elasticus</name>
    <dbReference type="NCBI Taxonomy" id="574655"/>
    <lineage>
        <taxon>Eukaryota</taxon>
        <taxon>Fungi</taxon>
        <taxon>Dikarya</taxon>
        <taxon>Ascomycota</taxon>
        <taxon>Pezizomycotina</taxon>
        <taxon>Dothideomycetes</taxon>
        <taxon>Dothideomycetidae</taxon>
        <taxon>Mycosphaerellales</taxon>
        <taxon>Teratosphaeriaceae</taxon>
        <taxon>Elasticomyces</taxon>
    </lineage>
</organism>